<dbReference type="Pfam" id="PF00583">
    <property type="entry name" value="Acetyltransf_1"/>
    <property type="match status" value="1"/>
</dbReference>
<dbReference type="NCBIfam" id="TIGR01575">
    <property type="entry name" value="rimI"/>
    <property type="match status" value="1"/>
</dbReference>
<gene>
    <name evidence="5" type="primary">rimI</name>
    <name evidence="5" type="ORF">OEZ71_05525</name>
</gene>
<evidence type="ECO:0000313" key="5">
    <source>
        <dbReference type="EMBL" id="MCV2871750.1"/>
    </source>
</evidence>
<keyword evidence="5" id="KW-0687">Ribonucleoprotein</keyword>
<dbReference type="Gene3D" id="3.40.630.30">
    <property type="match status" value="1"/>
</dbReference>
<dbReference type="EMBL" id="JAOWKZ010000001">
    <property type="protein sequence ID" value="MCV2871750.1"/>
    <property type="molecule type" value="Genomic_DNA"/>
</dbReference>
<keyword evidence="6" id="KW-1185">Reference proteome</keyword>
<dbReference type="GO" id="GO:0008999">
    <property type="term" value="F:protein-N-terminal-alanine acetyltransferase activity"/>
    <property type="evidence" value="ECO:0007669"/>
    <property type="project" value="UniProtKB-EC"/>
</dbReference>
<organism evidence="5 6">
    <name type="scientific">Albidovulum litorale</name>
    <dbReference type="NCBI Taxonomy" id="2984134"/>
    <lineage>
        <taxon>Bacteria</taxon>
        <taxon>Pseudomonadati</taxon>
        <taxon>Pseudomonadota</taxon>
        <taxon>Alphaproteobacteria</taxon>
        <taxon>Rhodobacterales</taxon>
        <taxon>Paracoccaceae</taxon>
        <taxon>Albidovulum</taxon>
    </lineage>
</organism>
<accession>A0ABT2ZL04</accession>
<keyword evidence="3" id="KW-0963">Cytoplasm</keyword>
<reference evidence="5 6" key="1">
    <citation type="submission" date="2022-10" db="EMBL/GenBank/DDBJ databases">
        <title>Defluviimonas sp. nov., isolated from ocean surface sediments.</title>
        <authorList>
            <person name="He W."/>
            <person name="Wang L."/>
            <person name="Zhang D.-F."/>
        </authorList>
    </citation>
    <scope>NUCLEOTIDE SEQUENCE [LARGE SCALE GENOMIC DNA]</scope>
    <source>
        <strain evidence="5 6">WL0050</strain>
    </source>
</reference>
<evidence type="ECO:0000256" key="2">
    <source>
        <dbReference type="ARBA" id="ARBA00023315"/>
    </source>
</evidence>
<dbReference type="EC" id="2.3.1.266" evidence="3"/>
<comment type="function">
    <text evidence="3">Acetylates the N-terminal alanine of ribosomal protein bS18.</text>
</comment>
<keyword evidence="5" id="KW-0689">Ribosomal protein</keyword>
<evidence type="ECO:0000259" key="4">
    <source>
        <dbReference type="PROSITE" id="PS51186"/>
    </source>
</evidence>
<keyword evidence="2 5" id="KW-0012">Acyltransferase</keyword>
<evidence type="ECO:0000256" key="1">
    <source>
        <dbReference type="ARBA" id="ARBA00022679"/>
    </source>
</evidence>
<dbReference type="PANTHER" id="PTHR43877">
    <property type="entry name" value="AMINOALKYLPHOSPHONATE N-ACETYLTRANSFERASE-RELATED-RELATED"/>
    <property type="match status" value="1"/>
</dbReference>
<dbReference type="GO" id="GO:0005840">
    <property type="term" value="C:ribosome"/>
    <property type="evidence" value="ECO:0007669"/>
    <property type="project" value="UniProtKB-KW"/>
</dbReference>
<keyword evidence="1 5" id="KW-0808">Transferase</keyword>
<dbReference type="InterPro" id="IPR016181">
    <property type="entry name" value="Acyl_CoA_acyltransferase"/>
</dbReference>
<dbReference type="InterPro" id="IPR000182">
    <property type="entry name" value="GNAT_dom"/>
</dbReference>
<evidence type="ECO:0000313" key="6">
    <source>
        <dbReference type="Proteomes" id="UP001652564"/>
    </source>
</evidence>
<evidence type="ECO:0000256" key="3">
    <source>
        <dbReference type="RuleBase" id="RU363094"/>
    </source>
</evidence>
<dbReference type="Proteomes" id="UP001652564">
    <property type="component" value="Unassembled WGS sequence"/>
</dbReference>
<dbReference type="InterPro" id="IPR050832">
    <property type="entry name" value="Bact_Acetyltransf"/>
</dbReference>
<dbReference type="InterPro" id="IPR006464">
    <property type="entry name" value="AcTrfase_RimI/Ard1"/>
</dbReference>
<dbReference type="PROSITE" id="PS51186">
    <property type="entry name" value="GNAT"/>
    <property type="match status" value="1"/>
</dbReference>
<comment type="subcellular location">
    <subcellularLocation>
        <location evidence="3">Cytoplasm</location>
    </subcellularLocation>
</comment>
<comment type="caution">
    <text evidence="5">The sequence shown here is derived from an EMBL/GenBank/DDBJ whole genome shotgun (WGS) entry which is preliminary data.</text>
</comment>
<dbReference type="CDD" id="cd04301">
    <property type="entry name" value="NAT_SF"/>
    <property type="match status" value="1"/>
</dbReference>
<proteinExistence type="inferred from homology"/>
<protein>
    <recommendedName>
        <fullName evidence="3">[Ribosomal protein bS18]-alanine N-acetyltransferase</fullName>
        <ecNumber evidence="3">2.3.1.266</ecNumber>
    </recommendedName>
</protein>
<dbReference type="RefSeq" id="WP_263739010.1">
    <property type="nucleotide sequence ID" value="NZ_JAOWKZ010000001.1"/>
</dbReference>
<feature type="domain" description="N-acetyltransferase" evidence="4">
    <location>
        <begin position="1"/>
        <end position="137"/>
    </location>
</feature>
<dbReference type="SUPFAM" id="SSF55729">
    <property type="entry name" value="Acyl-CoA N-acyltransferases (Nat)"/>
    <property type="match status" value="1"/>
</dbReference>
<sequence length="143" mass="14921">MSPEELAAIHAAAFTTPRPWNAAEIADLLSGPGAFLIAEPDGFLIGRVIADEAELLTVAVRPEARGRGLGAGLVATFLREARARGATTAFLEVAADNHAANALYASAGFAETGRRPGYYVKPDGKKTDALILARPLPPTPENS</sequence>
<comment type="similarity">
    <text evidence="3">Belongs to the acetyltransferase family. RimI subfamily.</text>
</comment>
<comment type="catalytic activity">
    <reaction evidence="3">
        <text>N-terminal L-alanyl-[ribosomal protein bS18] + acetyl-CoA = N-terminal N(alpha)-acetyl-L-alanyl-[ribosomal protein bS18] + CoA + H(+)</text>
        <dbReference type="Rhea" id="RHEA:43756"/>
        <dbReference type="Rhea" id="RHEA-COMP:10676"/>
        <dbReference type="Rhea" id="RHEA-COMP:10677"/>
        <dbReference type="ChEBI" id="CHEBI:15378"/>
        <dbReference type="ChEBI" id="CHEBI:57287"/>
        <dbReference type="ChEBI" id="CHEBI:57288"/>
        <dbReference type="ChEBI" id="CHEBI:64718"/>
        <dbReference type="ChEBI" id="CHEBI:83683"/>
        <dbReference type="EC" id="2.3.1.266"/>
    </reaction>
</comment>
<name>A0ABT2ZL04_9RHOB</name>